<dbReference type="AlphaFoldDB" id="A0A1J5QJD4"/>
<evidence type="ECO:0000313" key="2">
    <source>
        <dbReference type="EMBL" id="OIQ83606.1"/>
    </source>
</evidence>
<dbReference type="EMBL" id="MLJW01000688">
    <property type="protein sequence ID" value="OIQ83606.1"/>
    <property type="molecule type" value="Genomic_DNA"/>
</dbReference>
<comment type="caution">
    <text evidence="2">The sequence shown here is derived from an EMBL/GenBank/DDBJ whole genome shotgun (WGS) entry which is preliminary data.</text>
</comment>
<accession>A0A1J5QJD4</accession>
<name>A0A1J5QJD4_9ZZZZ</name>
<evidence type="ECO:0000259" key="1">
    <source>
        <dbReference type="Pfam" id="PF13731"/>
    </source>
</evidence>
<protein>
    <recommendedName>
        <fullName evidence="1">WxL domain-containing protein</fullName>
    </recommendedName>
</protein>
<gene>
    <name evidence="2" type="ORF">GALL_345940</name>
</gene>
<dbReference type="InterPro" id="IPR027994">
    <property type="entry name" value="WxL_dom"/>
</dbReference>
<feature type="domain" description="WxL" evidence="1">
    <location>
        <begin position="48"/>
        <end position="189"/>
    </location>
</feature>
<proteinExistence type="predicted"/>
<sequence length="191" mass="18608">MRKSTKFLGAIAGAGLLLTVAVTPAMADVVNSTVSGGALSVTTAAPALSAVTLDGITTQTSTGTSAAWSITDARGTGAAWAVSASATDFTSAVGSVDTVLRTIAVTGLTITPGTVTAGTGADAATSITAPALAMSTTSQALISATGPNKGTYSVAPSFSLAIPANAYRSNYITGSTGAMNPYTSTITYTIA</sequence>
<organism evidence="2">
    <name type="scientific">mine drainage metagenome</name>
    <dbReference type="NCBI Taxonomy" id="410659"/>
    <lineage>
        <taxon>unclassified sequences</taxon>
        <taxon>metagenomes</taxon>
        <taxon>ecological metagenomes</taxon>
    </lineage>
</organism>
<reference evidence="2" key="1">
    <citation type="submission" date="2016-10" db="EMBL/GenBank/DDBJ databases">
        <title>Sequence of Gallionella enrichment culture.</title>
        <authorList>
            <person name="Poehlein A."/>
            <person name="Muehling M."/>
            <person name="Daniel R."/>
        </authorList>
    </citation>
    <scope>NUCLEOTIDE SEQUENCE</scope>
</reference>
<dbReference type="Pfam" id="PF13731">
    <property type="entry name" value="WxL"/>
    <property type="match status" value="1"/>
</dbReference>